<dbReference type="AlphaFoldDB" id="A0A1L9TVV2"/>
<gene>
    <name evidence="1" type="ORF">ASPSYDRAFT_243877</name>
</gene>
<protein>
    <submittedName>
        <fullName evidence="1">Uncharacterized protein</fullName>
    </submittedName>
</protein>
<proteinExistence type="predicted"/>
<dbReference type="Proteomes" id="UP000184356">
    <property type="component" value="Unassembled WGS sequence"/>
</dbReference>
<dbReference type="GeneID" id="63760209"/>
<dbReference type="VEuPathDB" id="FungiDB:ASPSYDRAFT_243877"/>
<sequence length="156" mass="17769">MRAIVCHLANSLAMITREPQTRRQRTRWVGGGGENRDDCGGTNAGWMRQFCRRSHEFPKQEMGASAFLLPFCVTVNRFSFCCSPLRRCSSRSRLLQISSLGSTEFDLDMDCLQGPRSISESRTCVHMLSGRRPVESCCFYLIIGIMRRINHILNTD</sequence>
<name>A0A1L9TVV2_9EURO</name>
<evidence type="ECO:0000313" key="1">
    <source>
        <dbReference type="EMBL" id="OJJ63560.1"/>
    </source>
</evidence>
<dbReference type="EMBL" id="KV878582">
    <property type="protein sequence ID" value="OJJ63560.1"/>
    <property type="molecule type" value="Genomic_DNA"/>
</dbReference>
<evidence type="ECO:0000313" key="2">
    <source>
        <dbReference type="Proteomes" id="UP000184356"/>
    </source>
</evidence>
<keyword evidence="2" id="KW-1185">Reference proteome</keyword>
<accession>A0A1L9TVV2</accession>
<organism evidence="1 2">
    <name type="scientific">Aspergillus sydowii CBS 593.65</name>
    <dbReference type="NCBI Taxonomy" id="1036612"/>
    <lineage>
        <taxon>Eukaryota</taxon>
        <taxon>Fungi</taxon>
        <taxon>Dikarya</taxon>
        <taxon>Ascomycota</taxon>
        <taxon>Pezizomycotina</taxon>
        <taxon>Eurotiomycetes</taxon>
        <taxon>Eurotiomycetidae</taxon>
        <taxon>Eurotiales</taxon>
        <taxon>Aspergillaceae</taxon>
        <taxon>Aspergillus</taxon>
        <taxon>Aspergillus subgen. Nidulantes</taxon>
    </lineage>
</organism>
<reference evidence="2" key="1">
    <citation type="journal article" date="2017" name="Genome Biol.">
        <title>Comparative genomics reveals high biological diversity and specific adaptations in the industrially and medically important fungal genus Aspergillus.</title>
        <authorList>
            <person name="de Vries R.P."/>
            <person name="Riley R."/>
            <person name="Wiebenga A."/>
            <person name="Aguilar-Osorio G."/>
            <person name="Amillis S."/>
            <person name="Uchima C.A."/>
            <person name="Anderluh G."/>
            <person name="Asadollahi M."/>
            <person name="Askin M."/>
            <person name="Barry K."/>
            <person name="Battaglia E."/>
            <person name="Bayram O."/>
            <person name="Benocci T."/>
            <person name="Braus-Stromeyer S.A."/>
            <person name="Caldana C."/>
            <person name="Canovas D."/>
            <person name="Cerqueira G.C."/>
            <person name="Chen F."/>
            <person name="Chen W."/>
            <person name="Choi C."/>
            <person name="Clum A."/>
            <person name="Dos Santos R.A."/>
            <person name="Damasio A.R."/>
            <person name="Diallinas G."/>
            <person name="Emri T."/>
            <person name="Fekete E."/>
            <person name="Flipphi M."/>
            <person name="Freyberg S."/>
            <person name="Gallo A."/>
            <person name="Gournas C."/>
            <person name="Habgood R."/>
            <person name="Hainaut M."/>
            <person name="Harispe M.L."/>
            <person name="Henrissat B."/>
            <person name="Hilden K.S."/>
            <person name="Hope R."/>
            <person name="Hossain A."/>
            <person name="Karabika E."/>
            <person name="Karaffa L."/>
            <person name="Karanyi Z."/>
            <person name="Krasevec N."/>
            <person name="Kuo A."/>
            <person name="Kusch H."/>
            <person name="LaButti K."/>
            <person name="Lagendijk E.L."/>
            <person name="Lapidus A."/>
            <person name="Levasseur A."/>
            <person name="Lindquist E."/>
            <person name="Lipzen A."/>
            <person name="Logrieco A.F."/>
            <person name="MacCabe A."/>
            <person name="Maekelae M.R."/>
            <person name="Malavazi I."/>
            <person name="Melin P."/>
            <person name="Meyer V."/>
            <person name="Mielnichuk N."/>
            <person name="Miskei M."/>
            <person name="Molnar A.P."/>
            <person name="Mule G."/>
            <person name="Ngan C.Y."/>
            <person name="Orejas M."/>
            <person name="Orosz E."/>
            <person name="Ouedraogo J.P."/>
            <person name="Overkamp K.M."/>
            <person name="Park H.-S."/>
            <person name="Perrone G."/>
            <person name="Piumi F."/>
            <person name="Punt P.J."/>
            <person name="Ram A.F."/>
            <person name="Ramon A."/>
            <person name="Rauscher S."/>
            <person name="Record E."/>
            <person name="Riano-Pachon D.M."/>
            <person name="Robert V."/>
            <person name="Roehrig J."/>
            <person name="Ruller R."/>
            <person name="Salamov A."/>
            <person name="Salih N.S."/>
            <person name="Samson R.A."/>
            <person name="Sandor E."/>
            <person name="Sanguinetti M."/>
            <person name="Schuetze T."/>
            <person name="Sepcic K."/>
            <person name="Shelest E."/>
            <person name="Sherlock G."/>
            <person name="Sophianopoulou V."/>
            <person name="Squina F.M."/>
            <person name="Sun H."/>
            <person name="Susca A."/>
            <person name="Todd R.B."/>
            <person name="Tsang A."/>
            <person name="Unkles S.E."/>
            <person name="van de Wiele N."/>
            <person name="van Rossen-Uffink D."/>
            <person name="Oliveira J.V."/>
            <person name="Vesth T.C."/>
            <person name="Visser J."/>
            <person name="Yu J.-H."/>
            <person name="Zhou M."/>
            <person name="Andersen M.R."/>
            <person name="Archer D.B."/>
            <person name="Baker S.E."/>
            <person name="Benoit I."/>
            <person name="Brakhage A.A."/>
            <person name="Braus G.H."/>
            <person name="Fischer R."/>
            <person name="Frisvad J.C."/>
            <person name="Goldman G.H."/>
            <person name="Houbraken J."/>
            <person name="Oakley B."/>
            <person name="Pocsi I."/>
            <person name="Scazzocchio C."/>
            <person name="Seiboth B."/>
            <person name="vanKuyk P.A."/>
            <person name="Wortman J."/>
            <person name="Dyer P.S."/>
            <person name="Grigoriev I.V."/>
        </authorList>
    </citation>
    <scope>NUCLEOTIDE SEQUENCE [LARGE SCALE GENOMIC DNA]</scope>
    <source>
        <strain evidence="2">CBS 593.65</strain>
    </source>
</reference>
<dbReference type="RefSeq" id="XP_040707366.1">
    <property type="nucleotide sequence ID" value="XM_040844136.1"/>
</dbReference>